<dbReference type="InterPro" id="IPR001789">
    <property type="entry name" value="Sig_transdc_resp-reg_receiver"/>
</dbReference>
<dbReference type="InterPro" id="IPR004358">
    <property type="entry name" value="Sig_transdc_His_kin-like_C"/>
</dbReference>
<dbReference type="Pfam" id="PF00512">
    <property type="entry name" value="HisKA"/>
    <property type="match status" value="1"/>
</dbReference>
<dbReference type="FunFam" id="3.30.565.10:FF:000010">
    <property type="entry name" value="Sensor histidine kinase RcsC"/>
    <property type="match status" value="1"/>
</dbReference>
<sequence>MPHGHCYLWQTPLVGLHLASDALIAIAYFSIPMLLLYFAQQRQDLHLSKVFLLFSAFIVFCGVGHLLDIWTLWYPAYWLAGLEKAMTAGVSLYTAWQLIELLPQFLALRSPAVLERINQDLERQIQTLRHTDELTRAKEAADAANQAKSEFLANMSHEFRTPLNAISGFTQLLQLDQLSDDHQQYVEIIAQSSDQLLKLVNDVLEISKIEAGKATLFETVFSLHNLLNSIQAMLGLRAAAKSLDLVIEYCSDLPEYIRADESKLRQILLNLLSNAVKFTDCGQINLRVSAPAACAAFSTSSHRASALLSFEVADTGSGIAPEELDKLFEAFQQTETGRQAQEGTGLGLRISRRFVELMGGEISVASQVNQGSCFSFQIPVGLTQDAEPTSARAADSNLAALIPNAPDHRILIAEDNAENQMLLSRLLQKRGFAVQAVENGQEALALWQQWQPDLILMDVRMPVLNGYEATRSIRAREQSLCPPRRTATKVIALTANAFSEDQQDSVKAGCDGFLTKPFRQEKLLELVFQQLDIELPPAVLSTLSPTISPASPRYLPPLVDLSVQPELLQMLPAGWLEQFHSAVEQCDERASRKLIDQIATEQPTLSAALSQLVDNYRFDQLIQLSQPLTSAS</sequence>
<keyword evidence="14" id="KW-0812">Transmembrane</keyword>
<evidence type="ECO:0000256" key="6">
    <source>
        <dbReference type="ARBA" id="ARBA00022741"/>
    </source>
</evidence>
<dbReference type="SUPFAM" id="SSF55874">
    <property type="entry name" value="ATPase domain of HSP90 chaperone/DNA topoisomerase II/histidine kinase"/>
    <property type="match status" value="1"/>
</dbReference>
<feature type="domain" description="Response regulatory" evidence="16">
    <location>
        <begin position="409"/>
        <end position="531"/>
    </location>
</feature>
<evidence type="ECO:0000313" key="18">
    <source>
        <dbReference type="Proteomes" id="UP000707356"/>
    </source>
</evidence>
<organism evidence="17 18">
    <name type="scientific">Pegethrix bostrychoides GSE-TBD4-15B</name>
    <dbReference type="NCBI Taxonomy" id="2839662"/>
    <lineage>
        <taxon>Bacteria</taxon>
        <taxon>Bacillati</taxon>
        <taxon>Cyanobacteriota</taxon>
        <taxon>Cyanophyceae</taxon>
        <taxon>Oculatellales</taxon>
        <taxon>Oculatellaceae</taxon>
        <taxon>Pegethrix</taxon>
    </lineage>
</organism>
<evidence type="ECO:0000256" key="5">
    <source>
        <dbReference type="ARBA" id="ARBA00022679"/>
    </source>
</evidence>
<dbReference type="SMART" id="SM00387">
    <property type="entry name" value="HATPase_c"/>
    <property type="match status" value="1"/>
</dbReference>
<evidence type="ECO:0000256" key="7">
    <source>
        <dbReference type="ARBA" id="ARBA00022777"/>
    </source>
</evidence>
<dbReference type="Gene3D" id="1.10.287.130">
    <property type="match status" value="1"/>
</dbReference>
<keyword evidence="14" id="KW-1133">Transmembrane helix</keyword>
<evidence type="ECO:0000256" key="12">
    <source>
        <dbReference type="ARBA" id="ARBA00074306"/>
    </source>
</evidence>
<evidence type="ECO:0000256" key="3">
    <source>
        <dbReference type="ARBA" id="ARBA00012438"/>
    </source>
</evidence>
<dbReference type="Gene3D" id="3.40.50.2300">
    <property type="match status" value="1"/>
</dbReference>
<comment type="similarity">
    <text evidence="2">In the N-terminal section; belongs to the phytochrome family.</text>
</comment>
<evidence type="ECO:0000256" key="8">
    <source>
        <dbReference type="ARBA" id="ARBA00022840"/>
    </source>
</evidence>
<dbReference type="SMART" id="SM00388">
    <property type="entry name" value="HisKA"/>
    <property type="match status" value="1"/>
</dbReference>
<dbReference type="Pfam" id="PF25487">
    <property type="entry name" value="ETR1_N"/>
    <property type="match status" value="1"/>
</dbReference>
<dbReference type="InterPro" id="IPR003594">
    <property type="entry name" value="HATPase_dom"/>
</dbReference>
<comment type="catalytic activity">
    <reaction evidence="1">
        <text>ATP + protein L-histidine = ADP + protein N-phospho-L-histidine.</text>
        <dbReference type="EC" id="2.7.13.3"/>
    </reaction>
</comment>
<dbReference type="EC" id="2.7.13.3" evidence="3"/>
<dbReference type="InterPro" id="IPR036097">
    <property type="entry name" value="HisK_dim/P_sf"/>
</dbReference>
<feature type="transmembrane region" description="Helical" evidence="14">
    <location>
        <begin position="18"/>
        <end position="38"/>
    </location>
</feature>
<keyword evidence="8" id="KW-0067">ATP-binding</keyword>
<evidence type="ECO:0000256" key="14">
    <source>
        <dbReference type="SAM" id="Phobius"/>
    </source>
</evidence>
<reference evidence="17" key="1">
    <citation type="submission" date="2021-05" db="EMBL/GenBank/DDBJ databases">
        <authorList>
            <person name="Pietrasiak N."/>
            <person name="Ward R."/>
            <person name="Stajich J.E."/>
            <person name="Kurbessoian T."/>
        </authorList>
    </citation>
    <scope>NUCLEOTIDE SEQUENCE</scope>
    <source>
        <strain evidence="17">GSE-TBD4-15B</strain>
    </source>
</reference>
<dbReference type="CDD" id="cd17546">
    <property type="entry name" value="REC_hyHK_CKI1_RcsC-like"/>
    <property type="match status" value="1"/>
</dbReference>
<dbReference type="SMART" id="SM00448">
    <property type="entry name" value="REC"/>
    <property type="match status" value="1"/>
</dbReference>
<evidence type="ECO:0000256" key="2">
    <source>
        <dbReference type="ARBA" id="ARBA00006402"/>
    </source>
</evidence>
<dbReference type="PANTHER" id="PTHR45339">
    <property type="entry name" value="HYBRID SIGNAL TRANSDUCTION HISTIDINE KINASE J"/>
    <property type="match status" value="1"/>
</dbReference>
<dbReference type="CDD" id="cd00082">
    <property type="entry name" value="HisKA"/>
    <property type="match status" value="1"/>
</dbReference>
<dbReference type="Gene3D" id="3.30.565.10">
    <property type="entry name" value="Histidine kinase-like ATPase, C-terminal domain"/>
    <property type="match status" value="1"/>
</dbReference>
<dbReference type="InterPro" id="IPR036890">
    <property type="entry name" value="HATPase_C_sf"/>
</dbReference>
<gene>
    <name evidence="17" type="ORF">KME07_05765</name>
</gene>
<evidence type="ECO:0000259" key="15">
    <source>
        <dbReference type="PROSITE" id="PS50109"/>
    </source>
</evidence>
<dbReference type="PROSITE" id="PS50110">
    <property type="entry name" value="RESPONSE_REGULATORY"/>
    <property type="match status" value="1"/>
</dbReference>
<accession>A0A951P8K6</accession>
<dbReference type="GO" id="GO:0005524">
    <property type="term" value="F:ATP binding"/>
    <property type="evidence" value="ECO:0007669"/>
    <property type="project" value="UniProtKB-KW"/>
</dbReference>
<dbReference type="SUPFAM" id="SSF52172">
    <property type="entry name" value="CheY-like"/>
    <property type="match status" value="1"/>
</dbReference>
<dbReference type="AlphaFoldDB" id="A0A951P8K6"/>
<dbReference type="Pfam" id="PF00072">
    <property type="entry name" value="Response_reg"/>
    <property type="match status" value="1"/>
</dbReference>
<evidence type="ECO:0000256" key="9">
    <source>
        <dbReference type="ARBA" id="ARBA00023012"/>
    </source>
</evidence>
<dbReference type="EMBL" id="JAHHHV010000025">
    <property type="protein sequence ID" value="MBW4464932.1"/>
    <property type="molecule type" value="Genomic_DNA"/>
</dbReference>
<dbReference type="PROSITE" id="PS50109">
    <property type="entry name" value="HIS_KIN"/>
    <property type="match status" value="1"/>
</dbReference>
<feature type="modified residue" description="4-aspartylphosphate" evidence="13">
    <location>
        <position position="458"/>
    </location>
</feature>
<keyword evidence="9" id="KW-0902">Two-component regulatory system</keyword>
<evidence type="ECO:0000256" key="13">
    <source>
        <dbReference type="PROSITE-ProRule" id="PRU00169"/>
    </source>
</evidence>
<evidence type="ECO:0000256" key="1">
    <source>
        <dbReference type="ARBA" id="ARBA00000085"/>
    </source>
</evidence>
<dbReference type="PANTHER" id="PTHR45339:SF1">
    <property type="entry name" value="HYBRID SIGNAL TRANSDUCTION HISTIDINE KINASE J"/>
    <property type="match status" value="1"/>
</dbReference>
<dbReference type="GO" id="GO:0000155">
    <property type="term" value="F:phosphorelay sensor kinase activity"/>
    <property type="evidence" value="ECO:0007669"/>
    <property type="project" value="InterPro"/>
</dbReference>
<feature type="domain" description="Histidine kinase" evidence="15">
    <location>
        <begin position="154"/>
        <end position="382"/>
    </location>
</feature>
<keyword evidence="14" id="KW-0472">Membrane</keyword>
<comment type="subunit">
    <text evidence="10">At low DSF concentrations, interacts with RpfF.</text>
</comment>
<evidence type="ECO:0000256" key="4">
    <source>
        <dbReference type="ARBA" id="ARBA00022553"/>
    </source>
</evidence>
<proteinExistence type="inferred from homology"/>
<dbReference type="Proteomes" id="UP000707356">
    <property type="component" value="Unassembled WGS sequence"/>
</dbReference>
<evidence type="ECO:0000256" key="11">
    <source>
        <dbReference type="ARBA" id="ARBA00068150"/>
    </source>
</evidence>
<dbReference type="SUPFAM" id="SSF47384">
    <property type="entry name" value="Homodimeric domain of signal transducing histidine kinase"/>
    <property type="match status" value="1"/>
</dbReference>
<evidence type="ECO:0000256" key="10">
    <source>
        <dbReference type="ARBA" id="ARBA00064003"/>
    </source>
</evidence>
<feature type="transmembrane region" description="Helical" evidence="14">
    <location>
        <begin position="50"/>
        <end position="73"/>
    </location>
</feature>
<dbReference type="InterPro" id="IPR058544">
    <property type="entry name" value="ETR1_N"/>
</dbReference>
<dbReference type="CDD" id="cd16922">
    <property type="entry name" value="HATPase_EvgS-ArcB-TorS-like"/>
    <property type="match status" value="1"/>
</dbReference>
<evidence type="ECO:0000313" key="17">
    <source>
        <dbReference type="EMBL" id="MBW4464932.1"/>
    </source>
</evidence>
<keyword evidence="6" id="KW-0547">Nucleotide-binding</keyword>
<comment type="caution">
    <text evidence="17">The sequence shown here is derived from an EMBL/GenBank/DDBJ whole genome shotgun (WGS) entry which is preliminary data.</text>
</comment>
<evidence type="ECO:0000259" key="16">
    <source>
        <dbReference type="PROSITE" id="PS50110"/>
    </source>
</evidence>
<keyword evidence="7" id="KW-0418">Kinase</keyword>
<name>A0A951P8K6_9CYAN</name>
<dbReference type="InterPro" id="IPR003661">
    <property type="entry name" value="HisK_dim/P_dom"/>
</dbReference>
<dbReference type="InterPro" id="IPR011006">
    <property type="entry name" value="CheY-like_superfamily"/>
</dbReference>
<dbReference type="PRINTS" id="PR00344">
    <property type="entry name" value="BCTRLSENSOR"/>
</dbReference>
<dbReference type="Pfam" id="PF02518">
    <property type="entry name" value="HATPase_c"/>
    <property type="match status" value="1"/>
</dbReference>
<dbReference type="FunFam" id="1.10.287.130:FF:000002">
    <property type="entry name" value="Two-component osmosensing histidine kinase"/>
    <property type="match status" value="1"/>
</dbReference>
<dbReference type="InterPro" id="IPR005467">
    <property type="entry name" value="His_kinase_dom"/>
</dbReference>
<reference evidence="17" key="2">
    <citation type="journal article" date="2022" name="Microbiol. Resour. Announc.">
        <title>Metagenome Sequencing to Explore Phylogenomics of Terrestrial Cyanobacteria.</title>
        <authorList>
            <person name="Ward R.D."/>
            <person name="Stajich J.E."/>
            <person name="Johansen J.R."/>
            <person name="Huntemann M."/>
            <person name="Clum A."/>
            <person name="Foster B."/>
            <person name="Foster B."/>
            <person name="Roux S."/>
            <person name="Palaniappan K."/>
            <person name="Varghese N."/>
            <person name="Mukherjee S."/>
            <person name="Reddy T.B.K."/>
            <person name="Daum C."/>
            <person name="Copeland A."/>
            <person name="Chen I.A."/>
            <person name="Ivanova N.N."/>
            <person name="Kyrpides N.C."/>
            <person name="Shapiro N."/>
            <person name="Eloe-Fadrosh E.A."/>
            <person name="Pietrasiak N."/>
        </authorList>
    </citation>
    <scope>NUCLEOTIDE SEQUENCE</scope>
    <source>
        <strain evidence="17">GSE-TBD4-15B</strain>
    </source>
</reference>
<keyword evidence="4 13" id="KW-0597">Phosphoprotein</keyword>
<protein>
    <recommendedName>
        <fullName evidence="12">Circadian input-output histidine kinase CikA</fullName>
        <ecNumber evidence="3">2.7.13.3</ecNumber>
    </recommendedName>
    <alternativeName>
        <fullName evidence="11">Sensory/regulatory protein RpfC</fullName>
    </alternativeName>
</protein>
<keyword evidence="5" id="KW-0808">Transferase</keyword>